<name>A0AAN8KA41_PATCE</name>
<feature type="transmembrane region" description="Helical" evidence="5">
    <location>
        <begin position="20"/>
        <end position="38"/>
    </location>
</feature>
<dbReference type="PROSITE" id="PS00941">
    <property type="entry name" value="CARBOXYLESTERASE_B_2"/>
    <property type="match status" value="1"/>
</dbReference>
<dbReference type="GO" id="GO:0006581">
    <property type="term" value="P:acetylcholine catabolic process"/>
    <property type="evidence" value="ECO:0007669"/>
    <property type="project" value="TreeGrafter"/>
</dbReference>
<sequence>MLPWGCSIVRNIQLLIPNCGKLLAIFIILLMSFIHVVISEKESVQFVIRDTRLGKVKGYVHTVKDIGETERYFGIPYAAPPVGDLRFEKPIDHDGWGDEIYNATVLSPACLQIRSIWEYTEFHQPGFNRQSEDCLYLNVYIPVRTGVYKDDLLEVLVHIHGGSNEVGMGSMLHGDVLALKAGVIFVSMNYRLGPLGFLSGDPKHFPGNYGVKDQVKALQWVQENIGYFGGDRNKVTIQGHSAGACDVGLHALSPLSKGLFRYAILESGSALAYWCVLRYPEFSRKRTENFAKSVGCMKDNLLEVKECLKTVDKEKINNFTFDVTYANFKNWKYIWFLPFTVSTGDDFLPDSPEILLTEKPINGEAFLMGVTQNEGSWGADKFISGISIVHDIGNAIYFIPFSANKYKDLAVAVLQEEYASDIDPNNETDVFLAVSGIIGDSTFIAPAVELADHLAERNKDVYFYSFDYLSTLALTPQQHGVPHGLDLFYLFGTPFTGHKYHKYNEEDKVVSQAFIDMWASFIKTGRPKLNNEKIYPKYIPPEKSYVRLETNNTQVVFTIDSRMRAKKVNFWNHFIPLLQVAMNKNHVECSGTIFYDAMTSVLMCSVFVLTSFSSRVLLL</sequence>
<keyword evidence="5" id="KW-1133">Transmembrane helix</keyword>
<dbReference type="GO" id="GO:0003990">
    <property type="term" value="F:acetylcholinesterase activity"/>
    <property type="evidence" value="ECO:0007669"/>
    <property type="project" value="TreeGrafter"/>
</dbReference>
<dbReference type="GO" id="GO:0005886">
    <property type="term" value="C:plasma membrane"/>
    <property type="evidence" value="ECO:0007669"/>
    <property type="project" value="TreeGrafter"/>
</dbReference>
<dbReference type="GO" id="GO:0019695">
    <property type="term" value="P:choline metabolic process"/>
    <property type="evidence" value="ECO:0007669"/>
    <property type="project" value="TreeGrafter"/>
</dbReference>
<dbReference type="InterPro" id="IPR029058">
    <property type="entry name" value="AB_hydrolase_fold"/>
</dbReference>
<reference evidence="7 8" key="1">
    <citation type="submission" date="2024-01" db="EMBL/GenBank/DDBJ databases">
        <title>The genome of the rayed Mediterranean limpet Patella caerulea (Linnaeus, 1758).</title>
        <authorList>
            <person name="Anh-Thu Weber A."/>
            <person name="Halstead-Nussloch G."/>
        </authorList>
    </citation>
    <scope>NUCLEOTIDE SEQUENCE [LARGE SCALE GENOMIC DNA]</scope>
    <source>
        <strain evidence="7">AATW-2023a</strain>
        <tissue evidence="7">Whole specimen</tissue>
    </source>
</reference>
<keyword evidence="5" id="KW-0812">Transmembrane</keyword>
<dbReference type="EMBL" id="JAZGQO010000001">
    <property type="protein sequence ID" value="KAK6194670.1"/>
    <property type="molecule type" value="Genomic_DNA"/>
</dbReference>
<keyword evidence="3 4" id="KW-0378">Hydrolase</keyword>
<organism evidence="7 8">
    <name type="scientific">Patella caerulea</name>
    <name type="common">Rayed Mediterranean limpet</name>
    <dbReference type="NCBI Taxonomy" id="87958"/>
    <lineage>
        <taxon>Eukaryota</taxon>
        <taxon>Metazoa</taxon>
        <taxon>Spiralia</taxon>
        <taxon>Lophotrochozoa</taxon>
        <taxon>Mollusca</taxon>
        <taxon>Gastropoda</taxon>
        <taxon>Patellogastropoda</taxon>
        <taxon>Patelloidea</taxon>
        <taxon>Patellidae</taxon>
        <taxon>Patella</taxon>
    </lineage>
</organism>
<proteinExistence type="inferred from homology"/>
<evidence type="ECO:0000256" key="2">
    <source>
        <dbReference type="ARBA" id="ARBA00022487"/>
    </source>
</evidence>
<dbReference type="SUPFAM" id="SSF53474">
    <property type="entry name" value="alpha/beta-Hydrolases"/>
    <property type="match status" value="1"/>
</dbReference>
<comment type="similarity">
    <text evidence="1 4">Belongs to the type-B carboxylesterase/lipase family.</text>
</comment>
<dbReference type="InterPro" id="IPR019819">
    <property type="entry name" value="Carboxylesterase_B_CS"/>
</dbReference>
<dbReference type="GO" id="GO:0005615">
    <property type="term" value="C:extracellular space"/>
    <property type="evidence" value="ECO:0007669"/>
    <property type="project" value="TreeGrafter"/>
</dbReference>
<dbReference type="AlphaFoldDB" id="A0AAN8KA41"/>
<feature type="domain" description="Carboxylesterase type B" evidence="6">
    <location>
        <begin position="49"/>
        <end position="571"/>
    </location>
</feature>
<accession>A0AAN8KA41</accession>
<evidence type="ECO:0000313" key="7">
    <source>
        <dbReference type="EMBL" id="KAK6194670.1"/>
    </source>
</evidence>
<dbReference type="InterPro" id="IPR050654">
    <property type="entry name" value="AChE-related_enzymes"/>
</dbReference>
<evidence type="ECO:0000313" key="8">
    <source>
        <dbReference type="Proteomes" id="UP001347796"/>
    </source>
</evidence>
<evidence type="ECO:0000256" key="3">
    <source>
        <dbReference type="ARBA" id="ARBA00022801"/>
    </source>
</evidence>
<keyword evidence="8" id="KW-1185">Reference proteome</keyword>
<dbReference type="EC" id="3.1.1.-" evidence="4"/>
<dbReference type="InterPro" id="IPR019826">
    <property type="entry name" value="Carboxylesterase_B_AS"/>
</dbReference>
<dbReference type="InterPro" id="IPR002018">
    <property type="entry name" value="CarbesteraseB"/>
</dbReference>
<keyword evidence="5" id="KW-0472">Membrane</keyword>
<dbReference type="PANTHER" id="PTHR43918:SF4">
    <property type="entry name" value="CARBOXYLIC ESTER HYDROLASE"/>
    <property type="match status" value="1"/>
</dbReference>
<dbReference type="PROSITE" id="PS00122">
    <property type="entry name" value="CARBOXYLESTERASE_B_1"/>
    <property type="match status" value="1"/>
</dbReference>
<dbReference type="Pfam" id="PF00135">
    <property type="entry name" value="COesterase"/>
    <property type="match status" value="1"/>
</dbReference>
<dbReference type="Gene3D" id="3.40.50.1820">
    <property type="entry name" value="alpha/beta hydrolase"/>
    <property type="match status" value="1"/>
</dbReference>
<gene>
    <name evidence="7" type="ORF">SNE40_000263</name>
</gene>
<evidence type="ECO:0000259" key="6">
    <source>
        <dbReference type="Pfam" id="PF00135"/>
    </source>
</evidence>
<protein>
    <recommendedName>
        <fullName evidence="4">Carboxylic ester hydrolase</fullName>
        <ecNumber evidence="4">3.1.1.-</ecNumber>
    </recommendedName>
</protein>
<evidence type="ECO:0000256" key="5">
    <source>
        <dbReference type="SAM" id="Phobius"/>
    </source>
</evidence>
<evidence type="ECO:0000256" key="1">
    <source>
        <dbReference type="ARBA" id="ARBA00005964"/>
    </source>
</evidence>
<evidence type="ECO:0000256" key="4">
    <source>
        <dbReference type="RuleBase" id="RU361235"/>
    </source>
</evidence>
<keyword evidence="2" id="KW-0719">Serine esterase</keyword>
<dbReference type="PANTHER" id="PTHR43918">
    <property type="entry name" value="ACETYLCHOLINESTERASE"/>
    <property type="match status" value="1"/>
</dbReference>
<dbReference type="Proteomes" id="UP001347796">
    <property type="component" value="Unassembled WGS sequence"/>
</dbReference>
<comment type="caution">
    <text evidence="7">The sequence shown here is derived from an EMBL/GenBank/DDBJ whole genome shotgun (WGS) entry which is preliminary data.</text>
</comment>